<evidence type="ECO:0000256" key="1">
    <source>
        <dbReference type="SAM" id="MobiDB-lite"/>
    </source>
</evidence>
<feature type="region of interest" description="Disordered" evidence="1">
    <location>
        <begin position="25"/>
        <end position="51"/>
    </location>
</feature>
<protein>
    <submittedName>
        <fullName evidence="2">Uncharacterized protein</fullName>
    </submittedName>
</protein>
<organism evidence="2 3">
    <name type="scientific">Araneus ventricosus</name>
    <name type="common">Orbweaver spider</name>
    <name type="synonym">Epeira ventricosa</name>
    <dbReference type="NCBI Taxonomy" id="182803"/>
    <lineage>
        <taxon>Eukaryota</taxon>
        <taxon>Metazoa</taxon>
        <taxon>Ecdysozoa</taxon>
        <taxon>Arthropoda</taxon>
        <taxon>Chelicerata</taxon>
        <taxon>Arachnida</taxon>
        <taxon>Araneae</taxon>
        <taxon>Araneomorphae</taxon>
        <taxon>Entelegynae</taxon>
        <taxon>Araneoidea</taxon>
        <taxon>Araneidae</taxon>
        <taxon>Araneus</taxon>
    </lineage>
</organism>
<reference evidence="2 3" key="1">
    <citation type="journal article" date="2019" name="Sci. Rep.">
        <title>Orb-weaving spider Araneus ventricosus genome elucidates the spidroin gene catalogue.</title>
        <authorList>
            <person name="Kono N."/>
            <person name="Nakamura H."/>
            <person name="Ohtoshi R."/>
            <person name="Moran D.A.P."/>
            <person name="Shinohara A."/>
            <person name="Yoshida Y."/>
            <person name="Fujiwara M."/>
            <person name="Mori M."/>
            <person name="Tomita M."/>
            <person name="Arakawa K."/>
        </authorList>
    </citation>
    <scope>NUCLEOTIDE SEQUENCE [LARGE SCALE GENOMIC DNA]</scope>
</reference>
<proteinExistence type="predicted"/>
<dbReference type="EMBL" id="BGPR01003849">
    <property type="protein sequence ID" value="GBM93116.1"/>
    <property type="molecule type" value="Genomic_DNA"/>
</dbReference>
<dbReference type="AlphaFoldDB" id="A0A4Y2JV99"/>
<gene>
    <name evidence="2" type="ORF">AVEN_32041_1</name>
</gene>
<comment type="caution">
    <text evidence="2">The sequence shown here is derived from an EMBL/GenBank/DDBJ whole genome shotgun (WGS) entry which is preliminary data.</text>
</comment>
<evidence type="ECO:0000313" key="2">
    <source>
        <dbReference type="EMBL" id="GBM93116.1"/>
    </source>
</evidence>
<feature type="compositionally biased region" description="Basic and acidic residues" evidence="1">
    <location>
        <begin position="30"/>
        <end position="51"/>
    </location>
</feature>
<name>A0A4Y2JV99_ARAVE</name>
<keyword evidence="3" id="KW-1185">Reference proteome</keyword>
<sequence length="164" mass="18858">MPFSNHLLPGCRQSLNFDTEESWTRKPKSRGLENRRVVDSKTEESWTRKPKSRGLENRICHRPAVNTITCKSHDVHKISFLLKNNAKIIVHVHYMWAGNKRDECPQMNSCVLTVAIPSKPPLSIGHKTKSRNNIFHPYSGLESRYSLVKNKPRMKIAPVGKKEC</sequence>
<accession>A0A4Y2JV99</accession>
<evidence type="ECO:0000313" key="3">
    <source>
        <dbReference type="Proteomes" id="UP000499080"/>
    </source>
</evidence>
<dbReference type="Proteomes" id="UP000499080">
    <property type="component" value="Unassembled WGS sequence"/>
</dbReference>